<dbReference type="Pfam" id="PF00078">
    <property type="entry name" value="RVT_1"/>
    <property type="match status" value="1"/>
</dbReference>
<keyword evidence="2" id="KW-0808">Transferase</keyword>
<dbReference type="Proteomes" id="UP000054558">
    <property type="component" value="Unassembled WGS sequence"/>
</dbReference>
<dbReference type="GO" id="GO:0003964">
    <property type="term" value="F:RNA-directed DNA polymerase activity"/>
    <property type="evidence" value="ECO:0007669"/>
    <property type="project" value="UniProtKB-KW"/>
</dbReference>
<evidence type="ECO:0000256" key="3">
    <source>
        <dbReference type="ARBA" id="ARBA00022695"/>
    </source>
</evidence>
<proteinExistence type="predicted"/>
<dbReference type="EMBL" id="DF238656">
    <property type="protein sequence ID" value="GAQ93610.1"/>
    <property type="molecule type" value="Genomic_DNA"/>
</dbReference>
<dbReference type="STRING" id="105231.A0A1Y1IRW0"/>
<keyword evidence="3" id="KW-0548">Nucleotidyltransferase</keyword>
<keyword evidence="1" id="KW-0645">Protease</keyword>
<evidence type="ECO:0000259" key="8">
    <source>
        <dbReference type="Pfam" id="PF00078"/>
    </source>
</evidence>
<evidence type="ECO:0000256" key="4">
    <source>
        <dbReference type="ARBA" id="ARBA00022722"/>
    </source>
</evidence>
<keyword evidence="5" id="KW-0255">Endonuclease</keyword>
<gene>
    <name evidence="9" type="ORF">KFL_017070010</name>
</gene>
<evidence type="ECO:0000256" key="1">
    <source>
        <dbReference type="ARBA" id="ARBA00022670"/>
    </source>
</evidence>
<dbReference type="AlphaFoldDB" id="A0A1Y1IRW0"/>
<dbReference type="PANTHER" id="PTHR24559:SF444">
    <property type="entry name" value="REVERSE TRANSCRIPTASE DOMAIN-CONTAINING PROTEIN"/>
    <property type="match status" value="1"/>
</dbReference>
<keyword evidence="10" id="KW-1185">Reference proteome</keyword>
<dbReference type="InterPro" id="IPR043502">
    <property type="entry name" value="DNA/RNA_pol_sf"/>
</dbReference>
<dbReference type="InterPro" id="IPR000477">
    <property type="entry name" value="RT_dom"/>
</dbReference>
<accession>A0A1Y1IRW0</accession>
<evidence type="ECO:0000256" key="6">
    <source>
        <dbReference type="ARBA" id="ARBA00022801"/>
    </source>
</evidence>
<dbReference type="GO" id="GO:0004519">
    <property type="term" value="F:endonuclease activity"/>
    <property type="evidence" value="ECO:0007669"/>
    <property type="project" value="UniProtKB-KW"/>
</dbReference>
<dbReference type="OMA" id="RNQSPFE"/>
<dbReference type="CDD" id="cd01647">
    <property type="entry name" value="RT_LTR"/>
    <property type="match status" value="1"/>
</dbReference>
<keyword evidence="6" id="KW-0378">Hydrolase</keyword>
<reference evidence="9 10" key="1">
    <citation type="journal article" date="2014" name="Nat. Commun.">
        <title>Klebsormidium flaccidum genome reveals primary factors for plant terrestrial adaptation.</title>
        <authorList>
            <person name="Hori K."/>
            <person name="Maruyama F."/>
            <person name="Fujisawa T."/>
            <person name="Togashi T."/>
            <person name="Yamamoto N."/>
            <person name="Seo M."/>
            <person name="Sato S."/>
            <person name="Yamada T."/>
            <person name="Mori H."/>
            <person name="Tajima N."/>
            <person name="Moriyama T."/>
            <person name="Ikeuchi M."/>
            <person name="Watanabe M."/>
            <person name="Wada H."/>
            <person name="Kobayashi K."/>
            <person name="Saito M."/>
            <person name="Masuda T."/>
            <person name="Sasaki-Sekimoto Y."/>
            <person name="Mashiguchi K."/>
            <person name="Awai K."/>
            <person name="Shimojima M."/>
            <person name="Masuda S."/>
            <person name="Iwai M."/>
            <person name="Nobusawa T."/>
            <person name="Narise T."/>
            <person name="Kondo S."/>
            <person name="Saito H."/>
            <person name="Sato R."/>
            <person name="Murakawa M."/>
            <person name="Ihara Y."/>
            <person name="Oshima-Yamada Y."/>
            <person name="Ohtaka K."/>
            <person name="Satoh M."/>
            <person name="Sonobe K."/>
            <person name="Ishii M."/>
            <person name="Ohtani R."/>
            <person name="Kanamori-Sato M."/>
            <person name="Honoki R."/>
            <person name="Miyazaki D."/>
            <person name="Mochizuki H."/>
            <person name="Umetsu J."/>
            <person name="Higashi K."/>
            <person name="Shibata D."/>
            <person name="Kamiya Y."/>
            <person name="Sato N."/>
            <person name="Nakamura Y."/>
            <person name="Tabata S."/>
            <person name="Ida S."/>
            <person name="Kurokawa K."/>
            <person name="Ohta H."/>
        </authorList>
    </citation>
    <scope>NUCLEOTIDE SEQUENCE [LARGE SCALE GENOMIC DNA]</scope>
    <source>
        <strain evidence="9 10">NIES-2285</strain>
    </source>
</reference>
<protein>
    <recommendedName>
        <fullName evidence="8">Reverse transcriptase domain-containing protein</fullName>
    </recommendedName>
</protein>
<dbReference type="FunFam" id="3.10.10.10:FF:000007">
    <property type="entry name" value="Retrovirus-related Pol polyprotein from transposon 17.6-like Protein"/>
    <property type="match status" value="1"/>
</dbReference>
<dbReference type="InterPro" id="IPR043128">
    <property type="entry name" value="Rev_trsase/Diguanyl_cyclase"/>
</dbReference>
<evidence type="ECO:0000256" key="7">
    <source>
        <dbReference type="ARBA" id="ARBA00022918"/>
    </source>
</evidence>
<sequence length="233" mass="26555">VRKATDCPEVEAKPLPRLSPEEQWQAVLPQLQVAENLNPEQRAQLLAVLARHPHAFSKDPSDLGLVKGYTHRIDTGEIKPIREGPRNQSPFEKDEIDRQMKPMEDYNVVRRSSSPYAAAIVLARRKGGKWRFCVDYRKINLATVPNRYPLPRIDSIFAKLGRATYFTSLDAQAGYWQIRLHPDDIQKTAFLTHRGLFEFLRMPFGLTGAPGTYQMVMDQTLQEEISGPKPCVT</sequence>
<dbReference type="GO" id="GO:0008233">
    <property type="term" value="F:peptidase activity"/>
    <property type="evidence" value="ECO:0007669"/>
    <property type="project" value="UniProtKB-KW"/>
</dbReference>
<keyword evidence="7" id="KW-0695">RNA-directed DNA polymerase</keyword>
<name>A0A1Y1IRW0_KLENI</name>
<dbReference type="SUPFAM" id="SSF56672">
    <property type="entry name" value="DNA/RNA polymerases"/>
    <property type="match status" value="1"/>
</dbReference>
<evidence type="ECO:0000313" key="10">
    <source>
        <dbReference type="Proteomes" id="UP000054558"/>
    </source>
</evidence>
<dbReference type="Gene3D" id="3.10.10.10">
    <property type="entry name" value="HIV Type 1 Reverse Transcriptase, subunit A, domain 1"/>
    <property type="match status" value="1"/>
</dbReference>
<dbReference type="InterPro" id="IPR053134">
    <property type="entry name" value="RNA-dir_DNA_polymerase"/>
</dbReference>
<dbReference type="GO" id="GO:0006508">
    <property type="term" value="P:proteolysis"/>
    <property type="evidence" value="ECO:0007669"/>
    <property type="project" value="UniProtKB-KW"/>
</dbReference>
<organism evidence="9 10">
    <name type="scientific">Klebsormidium nitens</name>
    <name type="common">Green alga</name>
    <name type="synonym">Ulothrix nitens</name>
    <dbReference type="NCBI Taxonomy" id="105231"/>
    <lineage>
        <taxon>Eukaryota</taxon>
        <taxon>Viridiplantae</taxon>
        <taxon>Streptophyta</taxon>
        <taxon>Klebsormidiophyceae</taxon>
        <taxon>Klebsormidiales</taxon>
        <taxon>Klebsormidiaceae</taxon>
        <taxon>Klebsormidium</taxon>
    </lineage>
</organism>
<evidence type="ECO:0000256" key="5">
    <source>
        <dbReference type="ARBA" id="ARBA00022759"/>
    </source>
</evidence>
<feature type="domain" description="Reverse transcriptase" evidence="8">
    <location>
        <begin position="126"/>
        <end position="223"/>
    </location>
</feature>
<feature type="non-terminal residue" evidence="9">
    <location>
        <position position="1"/>
    </location>
</feature>
<keyword evidence="4" id="KW-0540">Nuclease</keyword>
<evidence type="ECO:0000313" key="9">
    <source>
        <dbReference type="EMBL" id="GAQ93610.1"/>
    </source>
</evidence>
<dbReference type="OrthoDB" id="1924993at2759"/>
<dbReference type="Gene3D" id="3.30.70.270">
    <property type="match status" value="1"/>
</dbReference>
<dbReference type="PANTHER" id="PTHR24559">
    <property type="entry name" value="TRANSPOSON TY3-I GAG-POL POLYPROTEIN"/>
    <property type="match status" value="1"/>
</dbReference>
<evidence type="ECO:0000256" key="2">
    <source>
        <dbReference type="ARBA" id="ARBA00022679"/>
    </source>
</evidence>